<evidence type="ECO:0000313" key="2">
    <source>
        <dbReference type="Proteomes" id="UP000183085"/>
    </source>
</evidence>
<reference evidence="1 2" key="1">
    <citation type="journal article" date="2016" name="Environ. Microbiol.">
        <title>Genomic resolution of a cold subsurface aquifer community provides metabolic insights for novel microbes adapted to high CO concentrations.</title>
        <authorList>
            <person name="Probst A.J."/>
            <person name="Castelle C.J."/>
            <person name="Singh A."/>
            <person name="Brown C.T."/>
            <person name="Anantharaman K."/>
            <person name="Sharon I."/>
            <person name="Hug L.A."/>
            <person name="Burstein D."/>
            <person name="Emerson J.B."/>
            <person name="Thomas B.C."/>
            <person name="Banfield J.F."/>
        </authorList>
    </citation>
    <scope>NUCLEOTIDE SEQUENCE [LARGE SCALE GENOMIC DNA]</scope>
    <source>
        <strain evidence="1">CG2_30_40_21</strain>
    </source>
</reference>
<protein>
    <submittedName>
        <fullName evidence="1">Uncharacterized protein</fullName>
    </submittedName>
</protein>
<comment type="caution">
    <text evidence="1">The sequence shown here is derived from an EMBL/GenBank/DDBJ whole genome shotgun (WGS) entry which is preliminary data.</text>
</comment>
<gene>
    <name evidence="1" type="ORF">AUJ95_05370</name>
</gene>
<evidence type="ECO:0000313" key="1">
    <source>
        <dbReference type="EMBL" id="OIP39595.1"/>
    </source>
</evidence>
<dbReference type="EMBL" id="MNYI01000143">
    <property type="protein sequence ID" value="OIP39595.1"/>
    <property type="molecule type" value="Genomic_DNA"/>
</dbReference>
<sequence length="82" mass="9529">MPIIQMVVVVASNEKERETLFDFFANKAKEMSTKLVTMVTIERKLKRIIINERSAVSKNYNIKTNEMFLQFTLSSLGTWGRL</sequence>
<dbReference type="Proteomes" id="UP000183085">
    <property type="component" value="Unassembled WGS sequence"/>
</dbReference>
<accession>A0A1J5DVY6</accession>
<name>A0A1J5DVY6_9BACT</name>
<dbReference type="STRING" id="1817895.AUJ95_05370"/>
<dbReference type="AlphaFoldDB" id="A0A1J5DVY6"/>
<organism evidence="1 2">
    <name type="scientific">Candidatus Desantisbacteria bacterium CG2_30_40_21</name>
    <dbReference type="NCBI Taxonomy" id="1817895"/>
    <lineage>
        <taxon>Bacteria</taxon>
        <taxon>Candidatus Desantisiibacteriota</taxon>
    </lineage>
</organism>
<proteinExistence type="predicted"/>